<reference evidence="5" key="1">
    <citation type="submission" date="2017-02" db="EMBL/GenBank/DDBJ databases">
        <authorList>
            <person name="Varghese N."/>
            <person name="Submissions S."/>
        </authorList>
    </citation>
    <scope>NUCLEOTIDE SEQUENCE [LARGE SCALE GENOMIC DNA]</scope>
    <source>
        <strain evidence="5">DSM 24091</strain>
    </source>
</reference>
<gene>
    <name evidence="4" type="ORF">SAMN05660841_00843</name>
</gene>
<dbReference type="Gene3D" id="3.80.10.10">
    <property type="entry name" value="Ribonuclease Inhibitor"/>
    <property type="match status" value="1"/>
</dbReference>
<keyword evidence="1" id="KW-0812">Transmembrane</keyword>
<dbReference type="GO" id="GO:0020037">
    <property type="term" value="F:heme binding"/>
    <property type="evidence" value="ECO:0007669"/>
    <property type="project" value="InterPro"/>
</dbReference>
<keyword evidence="5" id="KW-1185">Reference proteome</keyword>
<dbReference type="Pfam" id="PF09990">
    <property type="entry name" value="DUF2231"/>
    <property type="match status" value="1"/>
</dbReference>
<keyword evidence="1" id="KW-0472">Membrane</keyword>
<name>A0A1T5BPR0_9SPHI</name>
<feature type="transmembrane region" description="Helical" evidence="1">
    <location>
        <begin position="49"/>
        <end position="71"/>
    </location>
</feature>
<dbReference type="STRING" id="1513896.SAMN05660841_00843"/>
<dbReference type="EMBL" id="FUZF01000002">
    <property type="protein sequence ID" value="SKB48910.1"/>
    <property type="molecule type" value="Genomic_DNA"/>
</dbReference>
<organism evidence="4 5">
    <name type="scientific">Sphingobacterium nematocida</name>
    <dbReference type="NCBI Taxonomy" id="1513896"/>
    <lineage>
        <taxon>Bacteria</taxon>
        <taxon>Pseudomonadati</taxon>
        <taxon>Bacteroidota</taxon>
        <taxon>Sphingobacteriia</taxon>
        <taxon>Sphingobacteriales</taxon>
        <taxon>Sphingobacteriaceae</taxon>
        <taxon>Sphingobacterium</taxon>
    </lineage>
</organism>
<evidence type="ECO:0000313" key="4">
    <source>
        <dbReference type="EMBL" id="SKB48910.1"/>
    </source>
</evidence>
<evidence type="ECO:0000313" key="5">
    <source>
        <dbReference type="Proteomes" id="UP000190150"/>
    </source>
</evidence>
<accession>A0A1T5BPR0</accession>
<dbReference type="PANTHER" id="PTHR35889:SF3">
    <property type="entry name" value="F-BOX DOMAIN-CONTAINING PROTEIN"/>
    <property type="match status" value="1"/>
</dbReference>
<dbReference type="InterPro" id="IPR032675">
    <property type="entry name" value="LRR_dom_sf"/>
</dbReference>
<dbReference type="GO" id="GO:0009055">
    <property type="term" value="F:electron transfer activity"/>
    <property type="evidence" value="ECO:0007669"/>
    <property type="project" value="InterPro"/>
</dbReference>
<dbReference type="SUPFAM" id="SSF52047">
    <property type="entry name" value="RNI-like"/>
    <property type="match status" value="1"/>
</dbReference>
<feature type="transmembrane region" description="Helical" evidence="1">
    <location>
        <begin position="109"/>
        <end position="128"/>
    </location>
</feature>
<protein>
    <submittedName>
        <fullName evidence="4">Uncharacterized membrane protein</fullName>
    </submittedName>
</protein>
<dbReference type="PANTHER" id="PTHR35889">
    <property type="entry name" value="CYCLOINULO-OLIGOSACCHARIDE FRUCTANOTRANSFERASE-RELATED"/>
    <property type="match status" value="1"/>
</dbReference>
<evidence type="ECO:0000256" key="1">
    <source>
        <dbReference type="SAM" id="Phobius"/>
    </source>
</evidence>
<dbReference type="InterPro" id="IPR036909">
    <property type="entry name" value="Cyt_c-like_dom_sf"/>
</dbReference>
<evidence type="ECO:0000259" key="3">
    <source>
        <dbReference type="Pfam" id="PF09990"/>
    </source>
</evidence>
<feature type="domain" description="Cytochrome C Planctomycete-type" evidence="2">
    <location>
        <begin position="182"/>
        <end position="241"/>
    </location>
</feature>
<dbReference type="OrthoDB" id="713772at2"/>
<feature type="transmembrane region" description="Helical" evidence="1">
    <location>
        <begin position="83"/>
        <end position="102"/>
    </location>
</feature>
<feature type="domain" description="DUF2231" evidence="3">
    <location>
        <begin position="16"/>
        <end position="131"/>
    </location>
</feature>
<keyword evidence="1" id="KW-1133">Transmembrane helix</keyword>
<evidence type="ECO:0000259" key="2">
    <source>
        <dbReference type="Pfam" id="PF07635"/>
    </source>
</evidence>
<proteinExistence type="predicted"/>
<dbReference type="Proteomes" id="UP000190150">
    <property type="component" value="Unassembled WGS sequence"/>
</dbReference>
<dbReference type="SUPFAM" id="SSF46626">
    <property type="entry name" value="Cytochrome c"/>
    <property type="match status" value="1"/>
</dbReference>
<dbReference type="InterPro" id="IPR019251">
    <property type="entry name" value="DUF2231_TM"/>
</dbReference>
<dbReference type="InterPro" id="IPR011429">
    <property type="entry name" value="Cyt_c_Planctomycete-type"/>
</dbReference>
<dbReference type="AlphaFoldDB" id="A0A1T5BPR0"/>
<sequence>MGQFFEELGEFIGRAHPLLVHLPIGMLVVAFFMAVLAKREKYKEIHVAIPVVLFFGSMAAILASIAGYLLSLRGGYEQQTLDFHQWLGIAVAVISVSVYWMYRKKWSYRFLVFSLLFLLIGATGHFGGTLTHGEGYFKEAIPTVIKDMLGLKSEEFQMAKIENVQEAALYQEIIAPILMQRCASCHGERKKEGGLAIHSQEFLLKGGDGGVVLKPGKMPESELYARLVLPVGHEKRMPPKGRTPITAEQIKLIGWWITEGASFTKKVNQTNQSPEIKTLLAQLEEGGNEAEQLEYADLPEGNDLPEEFVRNLQAKGIKVLPVAVNSPYVAINAINYPEFSDKDLEDLLQIKDNIVQLKLARTAVSDAAMASVVKMPYLRKLHLEHTKLSDEGLHVLKGSKSLRYINLFGTAISDQGLTHLGQLQGLKQIYAYQTKVTAKGVEGLKALDVELYVDSGKYQLPFLNSDTVKY</sequence>
<feature type="transmembrane region" description="Helical" evidence="1">
    <location>
        <begin position="18"/>
        <end position="37"/>
    </location>
</feature>
<dbReference type="Pfam" id="PF07635">
    <property type="entry name" value="PSCyt1"/>
    <property type="match status" value="1"/>
</dbReference>